<dbReference type="RefSeq" id="WP_343824282.1">
    <property type="nucleotide sequence ID" value="NZ_BAAACI010000001.1"/>
</dbReference>
<organism evidence="1 2">
    <name type="scientific">Clostridium subterminale</name>
    <dbReference type="NCBI Taxonomy" id="1550"/>
    <lineage>
        <taxon>Bacteria</taxon>
        <taxon>Bacillati</taxon>
        <taxon>Bacillota</taxon>
        <taxon>Clostridia</taxon>
        <taxon>Eubacteriales</taxon>
        <taxon>Clostridiaceae</taxon>
        <taxon>Clostridium</taxon>
    </lineage>
</organism>
<dbReference type="InterPro" id="IPR012338">
    <property type="entry name" value="Beta-lactam/transpept-like"/>
</dbReference>
<sequence length="82" mass="8885">MTKSFTSTAVGITVDEGLLSLDDRVLELFLEDAQICPSDNLINLKIKDLLKMAVGHGNGYLMADCSFGTTPRGEVWLHLASS</sequence>
<name>A0ABP3VXY6_CLOSU</name>
<comment type="caution">
    <text evidence="1">The sequence shown here is derived from an EMBL/GenBank/DDBJ whole genome shotgun (WGS) entry which is preliminary data.</text>
</comment>
<evidence type="ECO:0000313" key="2">
    <source>
        <dbReference type="Proteomes" id="UP001501047"/>
    </source>
</evidence>
<dbReference type="SUPFAM" id="SSF56601">
    <property type="entry name" value="beta-lactamase/transpeptidase-like"/>
    <property type="match status" value="1"/>
</dbReference>
<evidence type="ECO:0000313" key="1">
    <source>
        <dbReference type="EMBL" id="GAA0769224.1"/>
    </source>
</evidence>
<accession>A0ABP3VXY6</accession>
<gene>
    <name evidence="1" type="ORF">GCM10008908_10550</name>
</gene>
<dbReference type="EMBL" id="BAAACI010000001">
    <property type="protein sequence ID" value="GAA0769224.1"/>
    <property type="molecule type" value="Genomic_DNA"/>
</dbReference>
<dbReference type="Gene3D" id="3.40.710.10">
    <property type="entry name" value="DD-peptidase/beta-lactamase superfamily"/>
    <property type="match status" value="1"/>
</dbReference>
<protein>
    <submittedName>
        <fullName evidence="1">Uncharacterized protein</fullName>
    </submittedName>
</protein>
<keyword evidence="2" id="KW-1185">Reference proteome</keyword>
<reference evidence="2" key="1">
    <citation type="journal article" date="2019" name="Int. J. Syst. Evol. Microbiol.">
        <title>The Global Catalogue of Microorganisms (GCM) 10K type strain sequencing project: providing services to taxonomists for standard genome sequencing and annotation.</title>
        <authorList>
            <consortium name="The Broad Institute Genomics Platform"/>
            <consortium name="The Broad Institute Genome Sequencing Center for Infectious Disease"/>
            <person name="Wu L."/>
            <person name="Ma J."/>
        </authorList>
    </citation>
    <scope>NUCLEOTIDE SEQUENCE [LARGE SCALE GENOMIC DNA]</scope>
    <source>
        <strain evidence="2">JCM 1417</strain>
    </source>
</reference>
<dbReference type="Proteomes" id="UP001501047">
    <property type="component" value="Unassembled WGS sequence"/>
</dbReference>
<proteinExistence type="predicted"/>